<evidence type="ECO:0000313" key="1">
    <source>
        <dbReference type="EMBL" id="RYM38585.1"/>
    </source>
</evidence>
<evidence type="ECO:0000313" key="2">
    <source>
        <dbReference type="Proteomes" id="UP000291107"/>
    </source>
</evidence>
<reference evidence="1 2" key="1">
    <citation type="submission" date="2019-02" db="EMBL/GenBank/DDBJ databases">
        <title>Genome of Pseudomonas korensis isolated from heavy metal contaminated environment.</title>
        <authorList>
            <person name="Ayangbenro A.S."/>
            <person name="Babalola O."/>
        </authorList>
    </citation>
    <scope>NUCLEOTIDE SEQUENCE [LARGE SCALE GENOMIC DNA]</scope>
    <source>
        <strain evidence="1 2">AB36</strain>
    </source>
</reference>
<dbReference type="EMBL" id="SEUB01000009">
    <property type="protein sequence ID" value="RYM38585.1"/>
    <property type="molecule type" value="Genomic_DNA"/>
</dbReference>
<gene>
    <name evidence="1" type="ORF">EVS84_22865</name>
</gene>
<proteinExistence type="predicted"/>
<name>A0A4Q4KX48_9PSED</name>
<protein>
    <submittedName>
        <fullName evidence="1">Uncharacterized protein</fullName>
    </submittedName>
</protein>
<sequence length="85" mass="9215">MGAKALKYLSRSAPLRFTCGSEPAREGADTFNIDVSDRPPSRAGSLPQEKCGVIELKNHAVSAVARRRCAHRRTGRSGWDCRSGS</sequence>
<dbReference type="AlphaFoldDB" id="A0A4Q4KX48"/>
<dbReference type="Proteomes" id="UP000291107">
    <property type="component" value="Unassembled WGS sequence"/>
</dbReference>
<organism evidence="1 2">
    <name type="scientific">Pseudomonas koreensis</name>
    <dbReference type="NCBI Taxonomy" id="198620"/>
    <lineage>
        <taxon>Bacteria</taxon>
        <taxon>Pseudomonadati</taxon>
        <taxon>Pseudomonadota</taxon>
        <taxon>Gammaproteobacteria</taxon>
        <taxon>Pseudomonadales</taxon>
        <taxon>Pseudomonadaceae</taxon>
        <taxon>Pseudomonas</taxon>
    </lineage>
</organism>
<comment type="caution">
    <text evidence="1">The sequence shown here is derived from an EMBL/GenBank/DDBJ whole genome shotgun (WGS) entry which is preliminary data.</text>
</comment>
<accession>A0A4Q4KX48</accession>